<dbReference type="EMBL" id="CP016757">
    <property type="protein sequence ID" value="ANZ46380.1"/>
    <property type="molecule type" value="Genomic_DNA"/>
</dbReference>
<dbReference type="PROSITE" id="PS50949">
    <property type="entry name" value="HTH_GNTR"/>
    <property type="match status" value="1"/>
</dbReference>
<dbReference type="InterPro" id="IPR008920">
    <property type="entry name" value="TF_FadR/GntR_C"/>
</dbReference>
<dbReference type="InterPro" id="IPR036390">
    <property type="entry name" value="WH_DNA-bd_sf"/>
</dbReference>
<reference evidence="5" key="1">
    <citation type="submission" date="2016-08" db="EMBL/GenBank/DDBJ databases">
        <title>Complete genome of Cloacibacillus porcorum.</title>
        <authorList>
            <person name="Looft T."/>
            <person name="Bayles D.O."/>
            <person name="Alt D.P."/>
        </authorList>
    </citation>
    <scope>NUCLEOTIDE SEQUENCE [LARGE SCALE GENOMIC DNA]</scope>
    <source>
        <strain evidence="5">CL-84</strain>
    </source>
</reference>
<evidence type="ECO:0000256" key="2">
    <source>
        <dbReference type="ARBA" id="ARBA00023125"/>
    </source>
</evidence>
<dbReference type="Proteomes" id="UP000093044">
    <property type="component" value="Chromosome"/>
</dbReference>
<dbReference type="SUPFAM" id="SSF48008">
    <property type="entry name" value="GntR ligand-binding domain-like"/>
    <property type="match status" value="1"/>
</dbReference>
<evidence type="ECO:0000313" key="6">
    <source>
        <dbReference type="Proteomes" id="UP000093044"/>
    </source>
</evidence>
<keyword evidence="1" id="KW-0805">Transcription regulation</keyword>
<dbReference type="AlphaFoldDB" id="A0A1B2I8R8"/>
<evidence type="ECO:0000256" key="1">
    <source>
        <dbReference type="ARBA" id="ARBA00023015"/>
    </source>
</evidence>
<dbReference type="GeneID" id="83059249"/>
<dbReference type="Gene3D" id="1.20.120.530">
    <property type="entry name" value="GntR ligand-binding domain-like"/>
    <property type="match status" value="1"/>
</dbReference>
<dbReference type="CDD" id="cd07377">
    <property type="entry name" value="WHTH_GntR"/>
    <property type="match status" value="1"/>
</dbReference>
<dbReference type="OrthoDB" id="9799482at2"/>
<gene>
    <name evidence="5" type="ORF">BED41_15485</name>
</gene>
<dbReference type="KEGG" id="cpor:BED41_15485"/>
<keyword evidence="3" id="KW-0804">Transcription</keyword>
<dbReference type="GO" id="GO:0003677">
    <property type="term" value="F:DNA binding"/>
    <property type="evidence" value="ECO:0007669"/>
    <property type="project" value="UniProtKB-KW"/>
</dbReference>
<dbReference type="Pfam" id="PF00392">
    <property type="entry name" value="GntR"/>
    <property type="match status" value="1"/>
</dbReference>
<dbReference type="RefSeq" id="WP_066748410.1">
    <property type="nucleotide sequence ID" value="NZ_CAUFKJ010000023.1"/>
</dbReference>
<dbReference type="PANTHER" id="PTHR43537">
    <property type="entry name" value="TRANSCRIPTIONAL REGULATOR, GNTR FAMILY"/>
    <property type="match status" value="1"/>
</dbReference>
<dbReference type="PANTHER" id="PTHR43537:SF5">
    <property type="entry name" value="UXU OPERON TRANSCRIPTIONAL REGULATOR"/>
    <property type="match status" value="1"/>
</dbReference>
<dbReference type="SMART" id="SM00895">
    <property type="entry name" value="FCD"/>
    <property type="match status" value="1"/>
</dbReference>
<dbReference type="STRING" id="1197717.BED41_15485"/>
<sequence>MPMIKPASKLMLYENVWQQLLTMIKSGTWKPGEKIPGEIALAKEFQVSRNCIRESLRALVLADVLEVKSGNGTFVTANALQQIANHELIEHIHKSATISELIEVRIFLESQIIDMVVERATKEELDQVAEVVNQEINLDWEHRDEILKIGELFHKALAQICGNSLMIKLFDSIKTEVDDQRDEYKNILEDKWKEFTTEHKKILDAIYKRDASLAKRLLVKHILDKVPSSE</sequence>
<evidence type="ECO:0000256" key="3">
    <source>
        <dbReference type="ARBA" id="ARBA00023163"/>
    </source>
</evidence>
<keyword evidence="2" id="KW-0238">DNA-binding</keyword>
<evidence type="ECO:0000259" key="4">
    <source>
        <dbReference type="PROSITE" id="PS50949"/>
    </source>
</evidence>
<dbReference type="InterPro" id="IPR036388">
    <property type="entry name" value="WH-like_DNA-bd_sf"/>
</dbReference>
<dbReference type="InterPro" id="IPR000524">
    <property type="entry name" value="Tscrpt_reg_HTH_GntR"/>
</dbReference>
<protein>
    <recommendedName>
        <fullName evidence="4">HTH gntR-type domain-containing protein</fullName>
    </recommendedName>
</protein>
<organism evidence="5 6">
    <name type="scientific">Cloacibacillus porcorum</name>
    <dbReference type="NCBI Taxonomy" id="1197717"/>
    <lineage>
        <taxon>Bacteria</taxon>
        <taxon>Thermotogati</taxon>
        <taxon>Synergistota</taxon>
        <taxon>Synergistia</taxon>
        <taxon>Synergistales</taxon>
        <taxon>Synergistaceae</taxon>
        <taxon>Cloacibacillus</taxon>
    </lineage>
</organism>
<dbReference type="InterPro" id="IPR011711">
    <property type="entry name" value="GntR_C"/>
</dbReference>
<proteinExistence type="predicted"/>
<dbReference type="SMART" id="SM00345">
    <property type="entry name" value="HTH_GNTR"/>
    <property type="match status" value="1"/>
</dbReference>
<keyword evidence="6" id="KW-1185">Reference proteome</keyword>
<dbReference type="Gene3D" id="1.10.10.10">
    <property type="entry name" value="Winged helix-like DNA-binding domain superfamily/Winged helix DNA-binding domain"/>
    <property type="match status" value="1"/>
</dbReference>
<accession>A0A1B2I8R8</accession>
<feature type="domain" description="HTH gntR-type" evidence="4">
    <location>
        <begin position="10"/>
        <end position="78"/>
    </location>
</feature>
<evidence type="ECO:0000313" key="5">
    <source>
        <dbReference type="EMBL" id="ANZ46380.1"/>
    </source>
</evidence>
<dbReference type="GO" id="GO:0003700">
    <property type="term" value="F:DNA-binding transcription factor activity"/>
    <property type="evidence" value="ECO:0007669"/>
    <property type="project" value="InterPro"/>
</dbReference>
<name>A0A1B2I8R8_9BACT</name>
<dbReference type="SUPFAM" id="SSF46785">
    <property type="entry name" value="Winged helix' DNA-binding domain"/>
    <property type="match status" value="1"/>
</dbReference>
<dbReference type="Pfam" id="PF07729">
    <property type="entry name" value="FCD"/>
    <property type="match status" value="1"/>
</dbReference>